<dbReference type="PANTHER" id="PTHR43289">
    <property type="entry name" value="MITOGEN-ACTIVATED PROTEIN KINASE KINASE KINASE 20-RELATED"/>
    <property type="match status" value="1"/>
</dbReference>
<keyword evidence="2 5" id="KW-0547">Nucleotide-binding</keyword>
<evidence type="ECO:0000256" key="2">
    <source>
        <dbReference type="ARBA" id="ARBA00022741"/>
    </source>
</evidence>
<evidence type="ECO:0000256" key="1">
    <source>
        <dbReference type="ARBA" id="ARBA00022679"/>
    </source>
</evidence>
<dbReference type="SUPFAM" id="SSF56112">
    <property type="entry name" value="Protein kinase-like (PK-like)"/>
    <property type="match status" value="2"/>
</dbReference>
<evidence type="ECO:0000259" key="7">
    <source>
        <dbReference type="PROSITE" id="PS50965"/>
    </source>
</evidence>
<name>A0A455T916_9CHLR</name>
<evidence type="ECO:0000313" key="8">
    <source>
        <dbReference type="EMBL" id="BBH95968.1"/>
    </source>
</evidence>
<evidence type="ECO:0000256" key="4">
    <source>
        <dbReference type="ARBA" id="ARBA00022840"/>
    </source>
</evidence>
<organism evidence="8">
    <name type="scientific">Thermogemmatispora argillosa</name>
    <dbReference type="NCBI Taxonomy" id="2045280"/>
    <lineage>
        <taxon>Bacteria</taxon>
        <taxon>Bacillati</taxon>
        <taxon>Chloroflexota</taxon>
        <taxon>Ktedonobacteria</taxon>
        <taxon>Thermogemmatisporales</taxon>
        <taxon>Thermogemmatisporaceae</taxon>
        <taxon>Thermogemmatispora</taxon>
    </lineage>
</organism>
<dbReference type="CDD" id="cd14014">
    <property type="entry name" value="STKc_PknB_like"/>
    <property type="match status" value="1"/>
</dbReference>
<dbReference type="InterPro" id="IPR011009">
    <property type="entry name" value="Kinase-like_dom_sf"/>
</dbReference>
<feature type="binding site" evidence="5">
    <location>
        <position position="513"/>
    </location>
    <ligand>
        <name>ATP</name>
        <dbReference type="ChEBI" id="CHEBI:30616"/>
    </ligand>
</feature>
<dbReference type="PROSITE" id="PS00107">
    <property type="entry name" value="PROTEIN_KINASE_ATP"/>
    <property type="match status" value="1"/>
</dbReference>
<dbReference type="Pfam" id="PF08378">
    <property type="entry name" value="NERD"/>
    <property type="match status" value="1"/>
</dbReference>
<dbReference type="GO" id="GO:0004674">
    <property type="term" value="F:protein serine/threonine kinase activity"/>
    <property type="evidence" value="ECO:0007669"/>
    <property type="project" value="TreeGrafter"/>
</dbReference>
<dbReference type="PROSITE" id="PS50011">
    <property type="entry name" value="PROTEIN_KINASE_DOM"/>
    <property type="match status" value="2"/>
</dbReference>
<dbReference type="Gene3D" id="1.10.510.10">
    <property type="entry name" value="Transferase(Phosphotransferase) domain 1"/>
    <property type="match status" value="2"/>
</dbReference>
<evidence type="ECO:0000256" key="5">
    <source>
        <dbReference type="PROSITE-ProRule" id="PRU10141"/>
    </source>
</evidence>
<accession>A0A455T916</accession>
<feature type="domain" description="NERD" evidence="7">
    <location>
        <begin position="10"/>
        <end position="122"/>
    </location>
</feature>
<dbReference type="PANTHER" id="PTHR43289:SF34">
    <property type="entry name" value="SERINE_THREONINE-PROTEIN KINASE YBDM-RELATED"/>
    <property type="match status" value="1"/>
</dbReference>
<evidence type="ECO:0000256" key="3">
    <source>
        <dbReference type="ARBA" id="ARBA00022777"/>
    </source>
</evidence>
<protein>
    <submittedName>
        <fullName evidence="8">Protein kinase</fullName>
    </submittedName>
</protein>
<keyword evidence="1" id="KW-0808">Transferase</keyword>
<dbReference type="GO" id="GO:0005524">
    <property type="term" value="F:ATP binding"/>
    <property type="evidence" value="ECO:0007669"/>
    <property type="project" value="UniProtKB-UniRule"/>
</dbReference>
<dbReference type="InterPro" id="IPR008271">
    <property type="entry name" value="Ser/Thr_kinase_AS"/>
</dbReference>
<dbReference type="InterPro" id="IPR011528">
    <property type="entry name" value="NERD"/>
</dbReference>
<evidence type="ECO:0000259" key="6">
    <source>
        <dbReference type="PROSITE" id="PS50011"/>
    </source>
</evidence>
<proteinExistence type="predicted"/>
<reference evidence="8" key="1">
    <citation type="submission" date="2018-12" db="EMBL/GenBank/DDBJ databases">
        <title>Novel natural products biosynthetic potential of the class Ktedonobacteria.</title>
        <authorList>
            <person name="Zheng Y."/>
            <person name="Saitou A."/>
            <person name="Wang C.M."/>
            <person name="Toyoda A."/>
            <person name="Minakuchi Y."/>
            <person name="Sekiguchi Y."/>
            <person name="Ueda K."/>
            <person name="Takano H."/>
            <person name="Sakai Y."/>
            <person name="Yokota A."/>
            <person name="Yabe S."/>
        </authorList>
    </citation>
    <scope>NUCLEOTIDE SEQUENCE</scope>
    <source>
        <strain evidence="8">A3-2</strain>
    </source>
</reference>
<dbReference type="Pfam" id="PF00069">
    <property type="entry name" value="Pkinase"/>
    <property type="match status" value="1"/>
</dbReference>
<gene>
    <name evidence="8" type="ORF">KTA_41670</name>
</gene>
<dbReference type="InterPro" id="IPR017441">
    <property type="entry name" value="Protein_kinase_ATP_BS"/>
</dbReference>
<dbReference type="EMBL" id="AP019377">
    <property type="protein sequence ID" value="BBH95968.1"/>
    <property type="molecule type" value="Genomic_DNA"/>
</dbReference>
<dbReference type="SMART" id="SM00220">
    <property type="entry name" value="S_TKc"/>
    <property type="match status" value="1"/>
</dbReference>
<keyword evidence="3 8" id="KW-0418">Kinase</keyword>
<dbReference type="InterPro" id="IPR000719">
    <property type="entry name" value="Prot_kinase_dom"/>
</dbReference>
<keyword evidence="4 5" id="KW-0067">ATP-binding</keyword>
<feature type="domain" description="Protein kinase" evidence="6">
    <location>
        <begin position="152"/>
        <end position="488"/>
    </location>
</feature>
<sequence length="1324" mass="149886">MAELISTSSFASDGEQQAAQVLREGLPSSWLVICNKILPAPNDRSFEIDFLAIGERWAFVIEEKSWGGLLRGNEEFWIRADGSSEPSPLAKVDLVSKLLAGYLKQRFPSLKSGGHCVRGAVLLSSPSAQPQIHDIRATTALFRLDDICARLLELDREHGNPMLGQLHTQLRTALTGLPTRPPIPRRIGEVLQIEEVERVRPKLYRCRAVEKVSGADRPRIVMLYELDHDPLEQQAAKEFYTRTYKALGKLQSTGLVPWAETPFEWSSTFMVVPIVPPEGRALSTLPLPETREEFLQELQMAGAAFRGLAQIHAQGVLHRALTPAALIVQFPKGQAPRVLFSDFYAARVGGGVSIAAKLDATAVDDRYAAEDVLIGYEFASEYTDTFSLALVMLERLAGAPISVLRPSINEPPRLPDAPRWEMFLSPEQSAALSELFRSVLLPSKQAAPLRAEEVARRLEELLRQAQQAEVSELPQTLLNGEFVVHRLLGQGSTARTYLVSYKDLPGLGQLVLKQFLNPALVYDQAVQEYKALKDIKSKYFPTIRKIYKPEEDAHIEMEYIPGPTLQQLEEEFPWPLERWWPFAQDLLRALEVLEERSILHRDIKPANIILHEVDQHPVLIDFGFAIRQGEERSLAGTPLYLPPEALTATSPPADCDRYAAAVVLFKALIGQLPFSYAKDGQRLLRAVEELPITDEQVRRLATVLLGALDPDPARRPSSARQLLSELEQARLAAVVAEETAPVLETDQERAAQINPWVEQVRGLYRKSASGNADNRGLDSDFVRRTYVPTALDNKLLPLVLKQRPLALFLSGNPGDGKTAFLEQVRQRLVELGARPVEERSDQSGWELVYENHVFRSCYDASEAHRGLSADEQLTRRLQGLEGSERPAVALTVLVAINDGRLADYFERYGERFAWLKAQLHQTRRSQSLREQDVWLVDLKRRAFVTLPGEQESSLFRRVLDRLVAKEHWKICQHCTAEAICPIYQNARTLRRNRTKQRLEFLLLLHHLRHQRHVTMRDLRSALAYLITGNLSCREVHVARQSEDGGASLIERACWQSAFAPAEADDELLRDLRVLDPARFPQPHLDRFLHFHQGSGDSLLRTELMADGKDLPRQRFREERDWLAAWKRRLYFYGPRLDEEVSRPELPAVRWPELLPYRYALLYLQLLKGEQEQLEEARRKLALGILRSDGINADLPGGYLSVVVRASEEQQLIILKQLPLEQFILEPVGTSANEVVETLPEFLVLRHCSGTPRLEISLDLFELLLRLADGLQPEAVELQPLLEDLRHFKHAVLLMETRDLVLIENGKRLHLLTQREGKVVRTAIA</sequence>
<dbReference type="PROSITE" id="PS00108">
    <property type="entry name" value="PROTEIN_KINASE_ST"/>
    <property type="match status" value="1"/>
</dbReference>
<dbReference type="PROSITE" id="PS50965">
    <property type="entry name" value="NERD"/>
    <property type="match status" value="1"/>
</dbReference>
<feature type="domain" description="Protein kinase" evidence="6">
    <location>
        <begin position="482"/>
        <end position="731"/>
    </location>
</feature>